<proteinExistence type="predicted"/>
<evidence type="ECO:0000256" key="1">
    <source>
        <dbReference type="SAM" id="Phobius"/>
    </source>
</evidence>
<keyword evidence="4" id="KW-1185">Reference proteome</keyword>
<dbReference type="SUPFAM" id="SSF56112">
    <property type="entry name" value="Protein kinase-like (PK-like)"/>
    <property type="match status" value="1"/>
</dbReference>
<sequence>MAGPHPRVERAVIDGRPVWIKHYGSDARGARLRMLDWAARRLGVAALRPPPHHLADEALEVERARLGALAALGVRVPEVVGEGRGFLVLSDLGDTLSSRLRTGTHDGGAGLVARAAAAVADVHARGGYLGQPLARNLAVDAADRIGFLDFEEDPREVMSLRDAQVRDWLLFASGTVRYLPEGALAGGVAATLGEEDAAVRDGVRESVARLSFLGAATRRLGARARGLGGAVAALGLALAGAPGGMLAALLLVDLLHDGDIEALQLLFGLFS</sequence>
<dbReference type="InterPro" id="IPR011009">
    <property type="entry name" value="Kinase-like_dom_sf"/>
</dbReference>
<evidence type="ECO:0000313" key="2">
    <source>
        <dbReference type="EMBL" id="MBR0562825.1"/>
    </source>
</evidence>
<dbReference type="AlphaFoldDB" id="A0A8J7VTD9"/>
<evidence type="ECO:0000313" key="4">
    <source>
        <dbReference type="Proteomes" id="UP000675747"/>
    </source>
</evidence>
<reference evidence="3 4" key="1">
    <citation type="journal article" date="2021" name="Microbiol. Resour. Announc.">
        <title>Draft Genome Sequence of Coralloluteibacterium stylophorae LMG 29479T.</title>
        <authorList>
            <person name="Karlyshev A.V."/>
            <person name="Kudryashova E.B."/>
            <person name="Ariskina E.V."/>
            <person name="Conroy A.P."/>
            <person name="Abidueva E.Y."/>
        </authorList>
    </citation>
    <scope>NUCLEOTIDE SEQUENCE [LARGE SCALE GENOMIC DNA]</scope>
    <source>
        <strain evidence="3 4">LMG 29479</strain>
    </source>
</reference>
<name>A0A8J7VTD9_9GAMM</name>
<organism evidence="2">
    <name type="scientific">Coralloluteibacterium stylophorae</name>
    <dbReference type="NCBI Taxonomy" id="1776034"/>
    <lineage>
        <taxon>Bacteria</taxon>
        <taxon>Pseudomonadati</taxon>
        <taxon>Pseudomonadota</taxon>
        <taxon>Gammaproteobacteria</taxon>
        <taxon>Lysobacterales</taxon>
        <taxon>Lysobacteraceae</taxon>
        <taxon>Coralloluteibacterium</taxon>
    </lineage>
</organism>
<comment type="caution">
    <text evidence="2">The sequence shown here is derived from an EMBL/GenBank/DDBJ whole genome shotgun (WGS) entry which is preliminary data.</text>
</comment>
<protein>
    <submittedName>
        <fullName evidence="2">Serine/threonine protein phosphatase</fullName>
    </submittedName>
</protein>
<feature type="transmembrane region" description="Helical" evidence="1">
    <location>
        <begin position="227"/>
        <end position="252"/>
    </location>
</feature>
<keyword evidence="1" id="KW-1133">Transmembrane helix</keyword>
<evidence type="ECO:0000313" key="3">
    <source>
        <dbReference type="EMBL" id="MBS7457632.1"/>
    </source>
</evidence>
<keyword evidence="1" id="KW-0472">Membrane</keyword>
<reference evidence="2" key="2">
    <citation type="submission" date="2021-04" db="EMBL/GenBank/DDBJ databases">
        <authorList>
            <person name="Karlyshev A.V."/>
        </authorList>
    </citation>
    <scope>NUCLEOTIDE SEQUENCE</scope>
    <source>
        <strain evidence="2">LMG 29479</strain>
    </source>
</reference>
<dbReference type="EMBL" id="JAGQFT010000077">
    <property type="protein sequence ID" value="MBR0562825.1"/>
    <property type="molecule type" value="Genomic_DNA"/>
</dbReference>
<accession>A0A8J7VTD9</accession>
<dbReference type="Proteomes" id="UP000675747">
    <property type="component" value="Unassembled WGS sequence"/>
</dbReference>
<dbReference type="EMBL" id="JAGQFT020000006">
    <property type="protein sequence ID" value="MBS7457632.1"/>
    <property type="molecule type" value="Genomic_DNA"/>
</dbReference>
<gene>
    <name evidence="3" type="ORF">KB893_010850</name>
    <name evidence="2" type="ORF">KB893_09900</name>
</gene>
<dbReference type="RefSeq" id="WP_211926753.1">
    <property type="nucleotide sequence ID" value="NZ_JAGQFT020000006.1"/>
</dbReference>
<keyword evidence="1" id="KW-0812">Transmembrane</keyword>